<dbReference type="PROSITE" id="PS00188">
    <property type="entry name" value="BIOTIN"/>
    <property type="match status" value="1"/>
</dbReference>
<dbReference type="EMBL" id="LJOY01000005">
    <property type="protein sequence ID" value="OBQ26978.1"/>
    <property type="molecule type" value="Genomic_DNA"/>
</dbReference>
<dbReference type="GO" id="GO:0006633">
    <property type="term" value="P:fatty acid biosynthetic process"/>
    <property type="evidence" value="ECO:0007669"/>
    <property type="project" value="UniProtKB-UniPathway"/>
</dbReference>
<dbReference type="Pfam" id="PF00364">
    <property type="entry name" value="Biotin_lipoyl"/>
    <property type="match status" value="1"/>
</dbReference>
<keyword evidence="5 7" id="KW-0275">Fatty acid biosynthesis</keyword>
<dbReference type="InterPro" id="IPR053217">
    <property type="entry name" value="ACC_Biotin_Carrier"/>
</dbReference>
<dbReference type="PROSITE" id="PS50968">
    <property type="entry name" value="BIOTINYL_LIPOYL"/>
    <property type="match status" value="1"/>
</dbReference>
<evidence type="ECO:0000256" key="5">
    <source>
        <dbReference type="ARBA" id="ARBA00023160"/>
    </source>
</evidence>
<protein>
    <recommendedName>
        <fullName evidence="7">Biotin carboxyl carrier protein of acetyl-CoA carboxylase</fullName>
    </recommendedName>
</protein>
<keyword evidence="4 7" id="KW-0443">Lipid metabolism</keyword>
<dbReference type="PRINTS" id="PR01071">
    <property type="entry name" value="ACOABIOTINCC"/>
</dbReference>
<keyword evidence="2 7" id="KW-0444">Lipid biosynthesis</keyword>
<dbReference type="UniPathway" id="UPA00094"/>
<dbReference type="FunFam" id="2.40.50.100:FF:000003">
    <property type="entry name" value="Acetyl-CoA carboxylase biotin carboxyl carrier protein"/>
    <property type="match status" value="1"/>
</dbReference>
<dbReference type="NCBIfam" id="TIGR00531">
    <property type="entry name" value="BCCP"/>
    <property type="match status" value="1"/>
</dbReference>
<proteinExistence type="predicted"/>
<evidence type="ECO:0000313" key="9">
    <source>
        <dbReference type="EMBL" id="OBQ26978.1"/>
    </source>
</evidence>
<feature type="domain" description="Lipoyl-binding" evidence="8">
    <location>
        <begin position="96"/>
        <end position="172"/>
    </location>
</feature>
<name>A0A1B7W125_APHFL</name>
<reference evidence="9 10" key="1">
    <citation type="submission" date="2015-09" db="EMBL/GenBank/DDBJ databases">
        <title>Whole genome shotgun sequence assembly of Aphanizomenon flos-aquae UKL13.</title>
        <authorList>
            <person name="Driscoll C."/>
        </authorList>
    </citation>
    <scope>NUCLEOTIDE SEQUENCE [LARGE SCALE GENOMIC DNA]</scope>
    <source>
        <strain evidence="9">MDT13</strain>
    </source>
</reference>
<comment type="pathway">
    <text evidence="1 7">Lipid metabolism; fatty acid biosynthesis.</text>
</comment>
<dbReference type="GO" id="GO:0003989">
    <property type="term" value="F:acetyl-CoA carboxylase activity"/>
    <property type="evidence" value="ECO:0007669"/>
    <property type="project" value="InterPro"/>
</dbReference>
<gene>
    <name evidence="9" type="ORF">AN481_02725</name>
</gene>
<dbReference type="NCBIfam" id="NF005457">
    <property type="entry name" value="PRK07051.1"/>
    <property type="match status" value="1"/>
</dbReference>
<dbReference type="InterPro" id="IPR000089">
    <property type="entry name" value="Biotin_lipoyl"/>
</dbReference>
<dbReference type="PANTHER" id="PTHR47597">
    <property type="entry name" value="IS A MEMBER OF THE PF|00364 BIOTIN-REQUIRING ENZYMES FAMILY-RELATED"/>
    <property type="match status" value="1"/>
</dbReference>
<dbReference type="SUPFAM" id="SSF51230">
    <property type="entry name" value="Single hybrid motif"/>
    <property type="match status" value="1"/>
</dbReference>
<dbReference type="PATRIC" id="fig|1710894.3.peg.710"/>
<dbReference type="AlphaFoldDB" id="A0A1B7W125"/>
<evidence type="ECO:0000256" key="4">
    <source>
        <dbReference type="ARBA" id="ARBA00023098"/>
    </source>
</evidence>
<dbReference type="Gene3D" id="2.40.50.100">
    <property type="match status" value="1"/>
</dbReference>
<comment type="function">
    <text evidence="7">This protein is a component of the acetyl coenzyme A carboxylase complex; first, biotin carboxylase catalyzes the carboxylation of the carrier protein and then the transcarboxylase transfers the carboxyl group to form malonyl-CoA.</text>
</comment>
<keyword evidence="6 7" id="KW-0092">Biotin</keyword>
<evidence type="ECO:0000256" key="6">
    <source>
        <dbReference type="ARBA" id="ARBA00023267"/>
    </source>
</evidence>
<organism evidence="9 10">
    <name type="scientific">Aphanizomenon flos-aquae LD13</name>
    <dbReference type="NCBI Taxonomy" id="1710894"/>
    <lineage>
        <taxon>Bacteria</taxon>
        <taxon>Bacillati</taxon>
        <taxon>Cyanobacteriota</taxon>
        <taxon>Cyanophyceae</taxon>
        <taxon>Nostocales</taxon>
        <taxon>Aphanizomenonaceae</taxon>
        <taxon>Aphanizomenon</taxon>
    </lineage>
</organism>
<evidence type="ECO:0000313" key="10">
    <source>
        <dbReference type="Proteomes" id="UP000092382"/>
    </source>
</evidence>
<evidence type="ECO:0000259" key="8">
    <source>
        <dbReference type="PROSITE" id="PS50968"/>
    </source>
</evidence>
<accession>A0A1B7W125</accession>
<keyword evidence="3 7" id="KW-0276">Fatty acid metabolism</keyword>
<dbReference type="GO" id="GO:0009317">
    <property type="term" value="C:acetyl-CoA carboxylase complex"/>
    <property type="evidence" value="ECO:0007669"/>
    <property type="project" value="InterPro"/>
</dbReference>
<dbReference type="PANTHER" id="PTHR47597:SF1">
    <property type="entry name" value="IS A MEMBER OF THE PF|00364 BIOTIN-REQUIRING ENZYMES FAMILY-RELATED"/>
    <property type="match status" value="1"/>
</dbReference>
<dbReference type="CDD" id="cd06850">
    <property type="entry name" value="biotinyl_domain"/>
    <property type="match status" value="1"/>
</dbReference>
<dbReference type="InterPro" id="IPR001249">
    <property type="entry name" value="AcCoA_biotinCC"/>
</dbReference>
<dbReference type="STRING" id="1803587.GCA_001593825_02765"/>
<dbReference type="InterPro" id="IPR001882">
    <property type="entry name" value="Biotin_BS"/>
</dbReference>
<comment type="caution">
    <text evidence="9">The sequence shown here is derived from an EMBL/GenBank/DDBJ whole genome shotgun (WGS) entry which is preliminary data.</text>
</comment>
<dbReference type="InterPro" id="IPR011053">
    <property type="entry name" value="Single_hybrid_motif"/>
</dbReference>
<evidence type="ECO:0000256" key="7">
    <source>
        <dbReference type="RuleBase" id="RU364072"/>
    </source>
</evidence>
<evidence type="ECO:0000256" key="3">
    <source>
        <dbReference type="ARBA" id="ARBA00022832"/>
    </source>
</evidence>
<evidence type="ECO:0000256" key="2">
    <source>
        <dbReference type="ARBA" id="ARBA00022516"/>
    </source>
</evidence>
<evidence type="ECO:0000256" key="1">
    <source>
        <dbReference type="ARBA" id="ARBA00005194"/>
    </source>
</evidence>
<sequence length="174" mass="18614">MTLDFNEIRQLLVTIAQTDIAEVTLKNNEFELTVRKAVSFSNNPQGMVSGVVNAGITQLGSTTPPSAIFEGGVINKVVDNSLAQPAHSSSPINQKLVEVPSPMVGTFYRAPAPGEAAFVEVGDRVKAGQSVCIIEAMKLMNEIEAEVSGQVMEILVQNGEPVEYGQALMRINPD</sequence>
<dbReference type="Proteomes" id="UP000092382">
    <property type="component" value="Unassembled WGS sequence"/>
</dbReference>